<evidence type="ECO:0000313" key="2">
    <source>
        <dbReference type="EMBL" id="AYV84671.1"/>
    </source>
</evidence>
<sequence>MSLPEYSHMFSDLEMSRIRYGHASVWHLCVTILTEMEQLKSKDGIFHKTIVEKLETQFKVVQELEKLIQENFSEEFIKLFTRGPQNYDRYDGANNVFMDQIKLGTLGRGLMARFNWAICRLFRNNDPKSWNPYDITFNRLASTTLSDFADSVKNIWNKMPNTFGESFGEAVKHAVAASKEDEKRNPREQRQRRKVMVKGVKPKPALRGKASEAAPVKVPEVGKAVETVEPVKGGEPVEPVEPAEAVTAKPVENVWRKRMDENDVAAAQNAENAEKKDQATETTDAEHNADPTAEGDGGEDAKPEDWETVTHKRTVDLEIEIGGKKFLVKAKVLPNGKYKQVGDKKPIKQYARR</sequence>
<dbReference type="EMBL" id="MK072415">
    <property type="protein sequence ID" value="AYV84671.1"/>
    <property type="molecule type" value="Genomic_DNA"/>
</dbReference>
<proteinExistence type="predicted"/>
<organism evidence="2">
    <name type="scientific">Hyperionvirus sp</name>
    <dbReference type="NCBI Taxonomy" id="2487770"/>
    <lineage>
        <taxon>Viruses</taxon>
        <taxon>Varidnaviria</taxon>
        <taxon>Bamfordvirae</taxon>
        <taxon>Nucleocytoviricota</taxon>
        <taxon>Megaviricetes</taxon>
        <taxon>Imitervirales</taxon>
        <taxon>Mimiviridae</taxon>
        <taxon>Klosneuvirinae</taxon>
    </lineage>
</organism>
<feature type="compositionally biased region" description="Basic and acidic residues" evidence="1">
    <location>
        <begin position="272"/>
        <end position="289"/>
    </location>
</feature>
<name>A0A3G5AEH3_9VIRU</name>
<feature type="compositionally biased region" description="Basic residues" evidence="1">
    <location>
        <begin position="190"/>
        <end position="206"/>
    </location>
</feature>
<feature type="region of interest" description="Disordered" evidence="1">
    <location>
        <begin position="176"/>
        <end position="214"/>
    </location>
</feature>
<reference evidence="2" key="1">
    <citation type="submission" date="2018-10" db="EMBL/GenBank/DDBJ databases">
        <title>Hidden diversity of soil giant viruses.</title>
        <authorList>
            <person name="Schulz F."/>
            <person name="Alteio L."/>
            <person name="Goudeau D."/>
            <person name="Ryan E.M."/>
            <person name="Malmstrom R.R."/>
            <person name="Blanchard J."/>
            <person name="Woyke T."/>
        </authorList>
    </citation>
    <scope>NUCLEOTIDE SEQUENCE</scope>
    <source>
        <strain evidence="2">HYV1</strain>
    </source>
</reference>
<gene>
    <name evidence="2" type="ORF">Hyperionvirus33_14</name>
</gene>
<protein>
    <submittedName>
        <fullName evidence="2">Uncharacterized protein</fullName>
    </submittedName>
</protein>
<feature type="compositionally biased region" description="Basic and acidic residues" evidence="1">
    <location>
        <begin position="178"/>
        <end position="189"/>
    </location>
</feature>
<feature type="region of interest" description="Disordered" evidence="1">
    <location>
        <begin position="267"/>
        <end position="314"/>
    </location>
</feature>
<accession>A0A3G5AEH3</accession>
<evidence type="ECO:0000256" key="1">
    <source>
        <dbReference type="SAM" id="MobiDB-lite"/>
    </source>
</evidence>
<feature type="compositionally biased region" description="Basic and acidic residues" evidence="1">
    <location>
        <begin position="299"/>
        <end position="314"/>
    </location>
</feature>